<evidence type="ECO:0000313" key="3">
    <source>
        <dbReference type="Proteomes" id="UP000318571"/>
    </source>
</evidence>
<organism evidence="2 3">
    <name type="scientific">Tigriopus californicus</name>
    <name type="common">Marine copepod</name>
    <dbReference type="NCBI Taxonomy" id="6832"/>
    <lineage>
        <taxon>Eukaryota</taxon>
        <taxon>Metazoa</taxon>
        <taxon>Ecdysozoa</taxon>
        <taxon>Arthropoda</taxon>
        <taxon>Crustacea</taxon>
        <taxon>Multicrustacea</taxon>
        <taxon>Hexanauplia</taxon>
        <taxon>Copepoda</taxon>
        <taxon>Harpacticoida</taxon>
        <taxon>Harpacticidae</taxon>
        <taxon>Tigriopus</taxon>
    </lineage>
</organism>
<dbReference type="Gene3D" id="3.40.710.10">
    <property type="entry name" value="DD-peptidase/beta-lactamase superfamily"/>
    <property type="match status" value="1"/>
</dbReference>
<keyword evidence="3" id="KW-1185">Reference proteome</keyword>
<dbReference type="STRING" id="6832.A0A553PBU2"/>
<dbReference type="SUPFAM" id="SSF56601">
    <property type="entry name" value="beta-lactamase/transpeptidase-like"/>
    <property type="match status" value="1"/>
</dbReference>
<comment type="caution">
    <text evidence="2">The sequence shown here is derived from an EMBL/GenBank/DDBJ whole genome shotgun (WGS) entry which is preliminary data.</text>
</comment>
<dbReference type="OrthoDB" id="5946976at2759"/>
<dbReference type="PANTHER" id="PTHR43319:SF3">
    <property type="entry name" value="BETA-LACTAMASE-RELATED DOMAIN-CONTAINING PROTEIN"/>
    <property type="match status" value="1"/>
</dbReference>
<evidence type="ECO:0000313" key="2">
    <source>
        <dbReference type="EMBL" id="TRY75151.1"/>
    </source>
</evidence>
<dbReference type="Proteomes" id="UP000318571">
    <property type="component" value="Chromosome 2"/>
</dbReference>
<proteinExistence type="predicted"/>
<evidence type="ECO:0000259" key="1">
    <source>
        <dbReference type="Pfam" id="PF00144"/>
    </source>
</evidence>
<dbReference type="PANTHER" id="PTHR43319">
    <property type="entry name" value="BETA-LACTAMASE-RELATED"/>
    <property type="match status" value="1"/>
</dbReference>
<name>A0A553PBU2_TIGCA</name>
<reference evidence="2 3" key="1">
    <citation type="journal article" date="2018" name="Nat. Ecol. Evol.">
        <title>Genomic signatures of mitonuclear coevolution across populations of Tigriopus californicus.</title>
        <authorList>
            <person name="Barreto F.S."/>
            <person name="Watson E.T."/>
            <person name="Lima T.G."/>
            <person name="Willett C.S."/>
            <person name="Edmands S."/>
            <person name="Li W."/>
            <person name="Burton R.S."/>
        </authorList>
    </citation>
    <scope>NUCLEOTIDE SEQUENCE [LARGE SCALE GENOMIC DNA]</scope>
    <source>
        <strain evidence="2 3">San Diego</strain>
    </source>
</reference>
<feature type="domain" description="Beta-lactamase-related" evidence="1">
    <location>
        <begin position="20"/>
        <end position="411"/>
    </location>
</feature>
<dbReference type="Pfam" id="PF00144">
    <property type="entry name" value="Beta-lactamase"/>
    <property type="match status" value="1"/>
</dbReference>
<dbReference type="EMBL" id="VCGU01000005">
    <property type="protein sequence ID" value="TRY75151.1"/>
    <property type="molecule type" value="Genomic_DNA"/>
</dbReference>
<dbReference type="InterPro" id="IPR012338">
    <property type="entry name" value="Beta-lactam/transpept-like"/>
</dbReference>
<gene>
    <name evidence="2" type="ORF">TCAL_08532</name>
</gene>
<dbReference type="AlphaFoldDB" id="A0A553PBU2"/>
<accession>A0A553PBU2</accession>
<sequence length="446" mass="50062">MSTNVQGEVDPRFRRVQEVFQRHFENGSERSAQCCVYYQGVKVVDLYGSATDDHSYTANTLQTVFSSTKVVTSIALACMVDQGRLSYKDKIAQHWPEFGQNGKENIRVEDVCRHEAGLNHFSTTLPGSAVLTENIKRNQIGEVIENEWLKADPDEEGKYPRKYHLLTRGWILNEIFRRVEPQGRTMGEYVRQEIAEKLGIDVYIGITDEEMKRLRPLSYLTKGQILLASLNPFTRVIEPSFGGLLAMFQYKPPKAEGAKPKEPHRKPRPALEYMTRLLDPIEVIEDCLSQPVVIHGETPSANGSCSARGMAKLAACIVNGGQLEGVRILSQEACDQMHANFQERPDWSLFGTRTSFSQGGLHLYQTDENAPSLSKWVKNPLRNGYIGWHGLGGSALQWHPKYQVGFAYAPTLIAWEDPGNAKAARLQRAVIDSILEIEGAKNIAKL</sequence>
<dbReference type="InterPro" id="IPR052907">
    <property type="entry name" value="Beta-lactamase/esterase"/>
</dbReference>
<protein>
    <recommendedName>
        <fullName evidence="1">Beta-lactamase-related domain-containing protein</fullName>
    </recommendedName>
</protein>
<dbReference type="InterPro" id="IPR001466">
    <property type="entry name" value="Beta-lactam-related"/>
</dbReference>